<accession>D1H0I7</accession>
<dbReference type="KEGG" id="ag:CBH32796"/>
<dbReference type="GO" id="GO:0032259">
    <property type="term" value="P:methylation"/>
    <property type="evidence" value="ECO:0007669"/>
    <property type="project" value="UniProtKB-KW"/>
</dbReference>
<reference evidence="1" key="1">
    <citation type="journal article" date="2010" name="ChemBioChem">
        <title>Cloning and characterization of the ravidomycin and chrysomycin biosynthetic gene clusters.</title>
        <authorList>
            <person name="Kharel M.K."/>
            <person name="Nybo S.E."/>
            <person name="Shepherd M.D."/>
            <person name="Rohr J."/>
        </authorList>
    </citation>
    <scope>NUCLEOTIDE SEQUENCE</scope>
    <source>
        <strain evidence="1">C23201NS3</strain>
    </source>
</reference>
<dbReference type="SUPFAM" id="SSF53335">
    <property type="entry name" value="S-adenosyl-L-methionine-dependent methyltransferases"/>
    <property type="match status" value="1"/>
</dbReference>
<dbReference type="PANTHER" id="PTHR43861:SF1">
    <property type="entry name" value="TRANS-ACONITATE 2-METHYLTRANSFERASE"/>
    <property type="match status" value="1"/>
</dbReference>
<dbReference type="GO" id="GO:0017000">
    <property type="term" value="P:antibiotic biosynthetic process"/>
    <property type="evidence" value="ECO:0007669"/>
    <property type="project" value="UniProtKB-ARBA"/>
</dbReference>
<dbReference type="BioCyc" id="MetaCyc:MONOMER-19396"/>
<sequence length="265" mass="28933">MSTLSVSQPGTPPTPADVEQAYGAEHADVYDAIYRGRGRDYAAEADAFLAVLRTRRPEITSLLDVACGTGAHLAALRGSVDHVEGVELSPWMHTLATRQLPGVAVHQDDMRSFNLSRRFSAVTCLFSSVGYLKSVEDLRRTLRTFRAHVAPGGVALVEPWWFPETFLDGYVGSSLVEVDGRTIARVSHTVRAGSTSRMTVEYTVAEPVNGVRRFSDLHVLSLFTREQYEDAFERAGFAVEFLKDGPSGRGLFLGVAPETTDGGPR</sequence>
<dbReference type="PANTHER" id="PTHR43861">
    <property type="entry name" value="TRANS-ACONITATE 2-METHYLTRANSFERASE-RELATED"/>
    <property type="match status" value="1"/>
</dbReference>
<gene>
    <name evidence="1" type="primary">ravNMT</name>
</gene>
<dbReference type="AlphaFoldDB" id="D1H0I7"/>
<protein>
    <submittedName>
        <fullName evidence="1">Putative N,N-dimethyltransferase</fullName>
    </submittedName>
</protein>
<dbReference type="Pfam" id="PF13489">
    <property type="entry name" value="Methyltransf_23"/>
    <property type="match status" value="1"/>
</dbReference>
<dbReference type="CDD" id="cd02440">
    <property type="entry name" value="AdoMet_MTases"/>
    <property type="match status" value="1"/>
</dbReference>
<keyword evidence="1" id="KW-0489">Methyltransferase</keyword>
<name>D1H0I7_9ACTN</name>
<dbReference type="Gene3D" id="2.20.130.10">
    <property type="entry name" value="CAC2371-like domains"/>
    <property type="match status" value="1"/>
</dbReference>
<proteinExistence type="predicted"/>
<dbReference type="EMBL" id="FN565485">
    <property type="protein sequence ID" value="CBH32796.1"/>
    <property type="molecule type" value="Genomic_DNA"/>
</dbReference>
<dbReference type="InterPro" id="IPR029063">
    <property type="entry name" value="SAM-dependent_MTases_sf"/>
</dbReference>
<dbReference type="Gene3D" id="3.40.50.150">
    <property type="entry name" value="Vaccinia Virus protein VP39"/>
    <property type="match status" value="1"/>
</dbReference>
<dbReference type="GO" id="GO:0008168">
    <property type="term" value="F:methyltransferase activity"/>
    <property type="evidence" value="ECO:0007669"/>
    <property type="project" value="UniProtKB-KW"/>
</dbReference>
<keyword evidence="1" id="KW-0808">Transferase</keyword>
<evidence type="ECO:0000313" key="1">
    <source>
        <dbReference type="EMBL" id="CBH32796.1"/>
    </source>
</evidence>
<organism evidence="1">
    <name type="scientific">Streptomyces ravidus</name>
    <dbReference type="NCBI Taxonomy" id="691266"/>
    <lineage>
        <taxon>Bacteria</taxon>
        <taxon>Bacillati</taxon>
        <taxon>Actinomycetota</taxon>
        <taxon>Actinomycetes</taxon>
        <taxon>Kitasatosporales</taxon>
        <taxon>Streptomycetaceae</taxon>
        <taxon>Streptomyces</taxon>
    </lineage>
</organism>